<evidence type="ECO:0000256" key="2">
    <source>
        <dbReference type="PROSITE-ProRule" id="PRU00708"/>
    </source>
</evidence>
<dbReference type="RefSeq" id="XP_010904821.1">
    <property type="nucleotide sequence ID" value="XM_010906519.3"/>
</dbReference>
<dbReference type="AlphaFoldDB" id="A0A6I9Q8J4"/>
<evidence type="ECO:0000313" key="4">
    <source>
        <dbReference type="RefSeq" id="XP_010904821.1"/>
    </source>
</evidence>
<evidence type="ECO:0000313" key="3">
    <source>
        <dbReference type="Proteomes" id="UP000504607"/>
    </source>
</evidence>
<dbReference type="InterPro" id="IPR002885">
    <property type="entry name" value="PPR_rpt"/>
</dbReference>
<dbReference type="GO" id="GO:0009451">
    <property type="term" value="P:RNA modification"/>
    <property type="evidence" value="ECO:0007669"/>
    <property type="project" value="InterPro"/>
</dbReference>
<sequence length="469" mass="52302">MSIPPLRTTSKTLSPTAQRILHSLNTCTSPSQLLQIQAQILLHNLHPNTTIASSFIDTCLSLGHLSPAFALFSSLRRPHVFVCNTLIRAALLLPSSSSPPPPPIYSHMLQSSVPPNNYTFPLLLKSLPDLQQGRMIHSHVLKTGLSADIYVQNSLLKLYSSCIDMTTCEQLFDEMPVKEVISWTTMIMGYKNCGRPDEALIAFERMQFAGVWPNRVTMVNALTACASHGALEMGVWIHDYIKRSGWELDVILGTSLVDMYGKCGRVDAGVNVFSSMMERNVYTWNSLIRGLALAKSGEEALRWFFRMEHEGVKPDAVTLIGVLCACSHAGLVEMGQRIFSWMVSGRYGFYPGVKHYGCMVDLLGRAGFLNAAVEFIERMPFKPNMVIWGSLLRGCRAHGDLRLSELAVKKLVELEPANVAHYVLLSNLYAESGRWRDAGEVRRLMKEWGLRKDAGWSFTEGMDLKECVG</sequence>
<dbReference type="GO" id="GO:0003723">
    <property type="term" value="F:RNA binding"/>
    <property type="evidence" value="ECO:0007669"/>
    <property type="project" value="InterPro"/>
</dbReference>
<gene>
    <name evidence="4 5" type="primary">LOC105032152</name>
</gene>
<accession>A0A6I9Q8J4</accession>
<dbReference type="FunFam" id="1.25.40.10:FF:001204">
    <property type="entry name" value="Pentatricopeptide (PPR) repeat protein-like"/>
    <property type="match status" value="1"/>
</dbReference>
<dbReference type="InterPro" id="IPR046848">
    <property type="entry name" value="E_motif"/>
</dbReference>
<dbReference type="Gene3D" id="1.25.40.10">
    <property type="entry name" value="Tetratricopeptide repeat domain"/>
    <property type="match status" value="3"/>
</dbReference>
<dbReference type="RefSeq" id="XP_010904822.1">
    <property type="nucleotide sequence ID" value="XM_010906520.3"/>
</dbReference>
<dbReference type="PROSITE" id="PS51375">
    <property type="entry name" value="PPR"/>
    <property type="match status" value="3"/>
</dbReference>
<dbReference type="Pfam" id="PF20431">
    <property type="entry name" value="E_motif"/>
    <property type="match status" value="1"/>
</dbReference>
<protein>
    <submittedName>
        <fullName evidence="4 5">Pentatricopeptide repeat-containing protein At5g56310</fullName>
    </submittedName>
</protein>
<dbReference type="PANTHER" id="PTHR47926">
    <property type="entry name" value="PENTATRICOPEPTIDE REPEAT-CONTAINING PROTEIN"/>
    <property type="match status" value="1"/>
</dbReference>
<proteinExistence type="predicted"/>
<keyword evidence="1" id="KW-0677">Repeat</keyword>
<dbReference type="FunFam" id="1.25.40.10:FF:000427">
    <property type="entry name" value="Pentatricopeptide repeat-containing protein chloroplastic"/>
    <property type="match status" value="1"/>
</dbReference>
<keyword evidence="3" id="KW-1185">Reference proteome</keyword>
<dbReference type="Proteomes" id="UP000504607">
    <property type="component" value="Unplaced"/>
</dbReference>
<evidence type="ECO:0000313" key="5">
    <source>
        <dbReference type="RefSeq" id="XP_010904822.1"/>
    </source>
</evidence>
<dbReference type="PANTHER" id="PTHR47926:SF490">
    <property type="entry name" value="REPEAT-LIKE SUPERFAMILY PROTEIN, PUTATIVE-RELATED"/>
    <property type="match status" value="1"/>
</dbReference>
<reference evidence="4 5" key="1">
    <citation type="submission" date="2025-04" db="UniProtKB">
        <authorList>
            <consortium name="RefSeq"/>
        </authorList>
    </citation>
    <scope>IDENTIFICATION</scope>
</reference>
<dbReference type="Pfam" id="PF01535">
    <property type="entry name" value="PPR"/>
    <property type="match status" value="3"/>
</dbReference>
<dbReference type="NCBIfam" id="TIGR00756">
    <property type="entry name" value="PPR"/>
    <property type="match status" value="2"/>
</dbReference>
<feature type="repeat" description="PPR" evidence="2">
    <location>
        <begin position="280"/>
        <end position="314"/>
    </location>
</feature>
<dbReference type="Pfam" id="PF13041">
    <property type="entry name" value="PPR_2"/>
    <property type="match status" value="1"/>
</dbReference>
<dbReference type="InterPro" id="IPR046960">
    <property type="entry name" value="PPR_At4g14850-like_plant"/>
</dbReference>
<feature type="repeat" description="PPR" evidence="2">
    <location>
        <begin position="179"/>
        <end position="213"/>
    </location>
</feature>
<feature type="repeat" description="PPR" evidence="2">
    <location>
        <begin position="418"/>
        <end position="452"/>
    </location>
</feature>
<organism evidence="3 4">
    <name type="scientific">Elaeis guineensis var. tenera</name>
    <name type="common">Oil palm</name>
    <dbReference type="NCBI Taxonomy" id="51953"/>
    <lineage>
        <taxon>Eukaryota</taxon>
        <taxon>Viridiplantae</taxon>
        <taxon>Streptophyta</taxon>
        <taxon>Embryophyta</taxon>
        <taxon>Tracheophyta</taxon>
        <taxon>Spermatophyta</taxon>
        <taxon>Magnoliopsida</taxon>
        <taxon>Liliopsida</taxon>
        <taxon>Arecaceae</taxon>
        <taxon>Arecoideae</taxon>
        <taxon>Cocoseae</taxon>
        <taxon>Elaeidinae</taxon>
        <taxon>Elaeis</taxon>
    </lineage>
</organism>
<dbReference type="OrthoDB" id="1877720at2759"/>
<evidence type="ECO:0000256" key="1">
    <source>
        <dbReference type="ARBA" id="ARBA00022737"/>
    </source>
</evidence>
<name>A0A6I9Q8J4_ELAGV</name>
<dbReference type="GeneID" id="105032152"/>
<dbReference type="InterPro" id="IPR011990">
    <property type="entry name" value="TPR-like_helical_dom_sf"/>
</dbReference>
<dbReference type="KEGG" id="egu:105032152"/>